<keyword evidence="3" id="KW-1185">Reference proteome</keyword>
<evidence type="ECO:0000313" key="3">
    <source>
        <dbReference type="Proteomes" id="UP000653674"/>
    </source>
</evidence>
<feature type="region of interest" description="Disordered" evidence="1">
    <location>
        <begin position="1"/>
        <end position="29"/>
    </location>
</feature>
<organism evidence="2 3">
    <name type="scientific">Planosporangium flavigriseum</name>
    <dbReference type="NCBI Taxonomy" id="373681"/>
    <lineage>
        <taxon>Bacteria</taxon>
        <taxon>Bacillati</taxon>
        <taxon>Actinomycetota</taxon>
        <taxon>Actinomycetes</taxon>
        <taxon>Micromonosporales</taxon>
        <taxon>Micromonosporaceae</taxon>
        <taxon>Planosporangium</taxon>
    </lineage>
</organism>
<proteinExistence type="predicted"/>
<dbReference type="EMBL" id="BONU01000014">
    <property type="protein sequence ID" value="GIG74064.1"/>
    <property type="molecule type" value="Genomic_DNA"/>
</dbReference>
<name>A0A8J3LUG9_9ACTN</name>
<evidence type="ECO:0000313" key="2">
    <source>
        <dbReference type="EMBL" id="GIG74064.1"/>
    </source>
</evidence>
<accession>A0A8J3LUG9</accession>
<sequence>MARATGEWPGSEPRGDWKSRAARSPDAAGVGEIENNVITRYMPAQLCRLRSRPGGPGAAAGEGPARYRNYLLIGTYCGLYKE</sequence>
<comment type="caution">
    <text evidence="2">The sequence shown here is derived from an EMBL/GenBank/DDBJ whole genome shotgun (WGS) entry which is preliminary data.</text>
</comment>
<evidence type="ECO:0000256" key="1">
    <source>
        <dbReference type="SAM" id="MobiDB-lite"/>
    </source>
</evidence>
<gene>
    <name evidence="2" type="ORF">Pfl04_24680</name>
</gene>
<dbReference type="AlphaFoldDB" id="A0A8J3LUG9"/>
<protein>
    <submittedName>
        <fullName evidence="2">Uncharacterized protein</fullName>
    </submittedName>
</protein>
<dbReference type="Proteomes" id="UP000653674">
    <property type="component" value="Unassembled WGS sequence"/>
</dbReference>
<reference evidence="2" key="1">
    <citation type="submission" date="2021-01" db="EMBL/GenBank/DDBJ databases">
        <title>Whole genome shotgun sequence of Planosporangium flavigriseum NBRC 105377.</title>
        <authorList>
            <person name="Komaki H."/>
            <person name="Tamura T."/>
        </authorList>
    </citation>
    <scope>NUCLEOTIDE SEQUENCE</scope>
    <source>
        <strain evidence="2">NBRC 105377</strain>
    </source>
</reference>